<feature type="domain" description="FAD/NAD(P)-binding" evidence="8">
    <location>
        <begin position="9"/>
        <end position="313"/>
    </location>
</feature>
<dbReference type="Pfam" id="PF02852">
    <property type="entry name" value="Pyr_redox_dim"/>
    <property type="match status" value="1"/>
</dbReference>
<dbReference type="PANTHER" id="PTHR43014:SF2">
    <property type="entry name" value="MERCURIC REDUCTASE"/>
    <property type="match status" value="1"/>
</dbReference>
<dbReference type="SUPFAM" id="SSF55424">
    <property type="entry name" value="FAD/NAD-linked reductases, dimerisation (C-terminal) domain"/>
    <property type="match status" value="1"/>
</dbReference>
<comment type="cofactor">
    <cofactor evidence="1">
        <name>FAD</name>
        <dbReference type="ChEBI" id="CHEBI:57692"/>
    </cofactor>
</comment>
<dbReference type="AlphaFoldDB" id="A0AAU7JG76"/>
<dbReference type="Gene3D" id="3.30.390.30">
    <property type="match status" value="1"/>
</dbReference>
<dbReference type="InterPro" id="IPR004099">
    <property type="entry name" value="Pyr_nucl-diS_OxRdtase_dimer"/>
</dbReference>
<feature type="active site" description="Proton acceptor" evidence="5">
    <location>
        <position position="443"/>
    </location>
</feature>
<dbReference type="PANTHER" id="PTHR43014">
    <property type="entry name" value="MERCURIC REDUCTASE"/>
    <property type="match status" value="1"/>
</dbReference>
<dbReference type="Pfam" id="PF07992">
    <property type="entry name" value="Pyr_redox_2"/>
    <property type="match status" value="1"/>
</dbReference>
<dbReference type="GO" id="GO:0050660">
    <property type="term" value="F:flavin adenine dinucleotide binding"/>
    <property type="evidence" value="ECO:0007669"/>
    <property type="project" value="TreeGrafter"/>
</dbReference>
<keyword evidence="3" id="KW-0285">Flavoprotein</keyword>
<keyword evidence="6" id="KW-0520">NAD</keyword>
<name>A0AAU7JG76_9HYPH</name>
<evidence type="ECO:0000256" key="2">
    <source>
        <dbReference type="ARBA" id="ARBA00007532"/>
    </source>
</evidence>
<dbReference type="InterPro" id="IPR001100">
    <property type="entry name" value="Pyr_nuc-diS_OxRdtase"/>
</dbReference>
<dbReference type="EC" id="1.-.-.-" evidence="9"/>
<dbReference type="Gene3D" id="3.50.50.60">
    <property type="entry name" value="FAD/NAD(P)-binding domain"/>
    <property type="match status" value="2"/>
</dbReference>
<keyword evidence="4" id="KW-0274">FAD</keyword>
<protein>
    <submittedName>
        <fullName evidence="9">NAD(P)/FAD-dependent oxidoreductase</fullName>
        <ecNumber evidence="9">1.-.-.-</ecNumber>
    </submittedName>
</protein>
<evidence type="ECO:0000259" key="8">
    <source>
        <dbReference type="Pfam" id="PF07992"/>
    </source>
</evidence>
<evidence type="ECO:0000256" key="5">
    <source>
        <dbReference type="PIRSR" id="PIRSR000350-2"/>
    </source>
</evidence>
<organism evidence="9">
    <name type="scientific">Alsobacter sp. KACC 23698</name>
    <dbReference type="NCBI Taxonomy" id="3149229"/>
    <lineage>
        <taxon>Bacteria</taxon>
        <taxon>Pseudomonadati</taxon>
        <taxon>Pseudomonadota</taxon>
        <taxon>Alphaproteobacteria</taxon>
        <taxon>Hyphomicrobiales</taxon>
        <taxon>Alsobacteraceae</taxon>
        <taxon>Alsobacter</taxon>
    </lineage>
</organism>
<dbReference type="InterPro" id="IPR023753">
    <property type="entry name" value="FAD/NAD-binding_dom"/>
</dbReference>
<dbReference type="EMBL" id="CP157484">
    <property type="protein sequence ID" value="XBO39376.1"/>
    <property type="molecule type" value="Genomic_DNA"/>
</dbReference>
<dbReference type="SUPFAM" id="SSF51905">
    <property type="entry name" value="FAD/NAD(P)-binding domain"/>
    <property type="match status" value="1"/>
</dbReference>
<dbReference type="GO" id="GO:0003955">
    <property type="term" value="F:NAD(P)H dehydrogenase (quinone) activity"/>
    <property type="evidence" value="ECO:0007669"/>
    <property type="project" value="TreeGrafter"/>
</dbReference>
<keyword evidence="6" id="KW-0547">Nucleotide-binding</keyword>
<sequence>MIENLLKPDLCVIGGDPAGSSAALLAAALGASVILVEPSRPAGLSPDEGRLARLALRAAAQAADLRRSSGPFGVAASRPRIDLARALSHVRAVVEASAADRSPARLAALGVRVIEAEPFFVGPRLLRAGEAVIQARRYVVAAGSAPALPAIAGLEGTPLINPDSVLDLDAAPGRLIVLGGGTAALECAQAFRLLGADVTVAAPGPLLEGFDAELAAQLATALRRDGVDVRASVLVSRVAPREGGVEVTLEGGETLSGARLMVAGARRASVDGLALEAAGVLTDASGVVVDARMRTANRRIYAIGGCVGGPQGVSADRSPAHPGLQAAQAVQNALLWRNAKVDAALVPSVVATAPELACVGLSESEARMRHKAIRVLRWPYSQNDRARAERLTTGEIKVITTGSGVILGAAIIGAGAAEQIATWTLAVKKGLNVAEFRDLAFPHPTYAEASRQAALSFYTPLAAGRGLRRILAFLRLFG</sequence>
<dbReference type="PRINTS" id="PR00411">
    <property type="entry name" value="PNDRDTASEI"/>
</dbReference>
<evidence type="ECO:0000259" key="7">
    <source>
        <dbReference type="Pfam" id="PF02852"/>
    </source>
</evidence>
<keyword evidence="9" id="KW-0560">Oxidoreductase</keyword>
<evidence type="ECO:0000256" key="4">
    <source>
        <dbReference type="ARBA" id="ARBA00022827"/>
    </source>
</evidence>
<dbReference type="PIRSF" id="PIRSF000350">
    <property type="entry name" value="Mercury_reductase_MerA"/>
    <property type="match status" value="1"/>
</dbReference>
<accession>A0AAU7JG76</accession>
<dbReference type="InterPro" id="IPR016156">
    <property type="entry name" value="FAD/NAD-linked_Rdtase_dimer_sf"/>
</dbReference>
<reference evidence="9" key="1">
    <citation type="submission" date="2024-05" db="EMBL/GenBank/DDBJ databases">
        <authorList>
            <person name="Kim S."/>
            <person name="Heo J."/>
            <person name="Choi H."/>
            <person name="Choi Y."/>
            <person name="Kwon S.-W."/>
            <person name="Kim Y."/>
        </authorList>
    </citation>
    <scope>NUCLEOTIDE SEQUENCE</scope>
    <source>
        <strain evidence="9">KACC 23698</strain>
    </source>
</reference>
<gene>
    <name evidence="9" type="ORF">ABEG18_00895</name>
</gene>
<proteinExistence type="inferred from homology"/>
<feature type="domain" description="Pyridine nucleotide-disulphide oxidoreductase dimerisation" evidence="7">
    <location>
        <begin position="346"/>
        <end position="453"/>
    </location>
</feature>
<evidence type="ECO:0000313" key="9">
    <source>
        <dbReference type="EMBL" id="XBO39376.1"/>
    </source>
</evidence>
<evidence type="ECO:0000256" key="6">
    <source>
        <dbReference type="PIRSR" id="PIRSR000350-3"/>
    </source>
</evidence>
<dbReference type="RefSeq" id="WP_406856217.1">
    <property type="nucleotide sequence ID" value="NZ_CP157484.1"/>
</dbReference>
<dbReference type="PRINTS" id="PR00368">
    <property type="entry name" value="FADPNR"/>
</dbReference>
<evidence type="ECO:0000256" key="3">
    <source>
        <dbReference type="ARBA" id="ARBA00022630"/>
    </source>
</evidence>
<evidence type="ECO:0000256" key="1">
    <source>
        <dbReference type="ARBA" id="ARBA00001974"/>
    </source>
</evidence>
<dbReference type="InterPro" id="IPR036188">
    <property type="entry name" value="FAD/NAD-bd_sf"/>
</dbReference>
<feature type="binding site" evidence="6">
    <location>
        <begin position="179"/>
        <end position="186"/>
    </location>
    <ligand>
        <name>NAD(+)</name>
        <dbReference type="ChEBI" id="CHEBI:57540"/>
    </ligand>
</feature>
<comment type="similarity">
    <text evidence="2">Belongs to the class-I pyridine nucleotide-disulfide oxidoreductase family.</text>
</comment>